<proteinExistence type="inferred from homology"/>
<reference evidence="7 8" key="1">
    <citation type="submission" date="2019-07" db="EMBL/GenBank/DDBJ databases">
        <title>The pathways for chlorine oxyanion respiration interact through the shared metabolite chlorate.</title>
        <authorList>
            <person name="Barnum T.P."/>
            <person name="Cheng Y."/>
            <person name="Hill K.A."/>
            <person name="Lucas L.N."/>
            <person name="Carlson H.K."/>
            <person name="Coates J.D."/>
        </authorList>
    </citation>
    <scope>NUCLEOTIDE SEQUENCE [LARGE SCALE GENOMIC DNA]</scope>
    <source>
        <strain evidence="7 8">SFB-3</strain>
    </source>
</reference>
<keyword evidence="3" id="KW-0741">SOS mutagenesis</keyword>
<dbReference type="PANTHER" id="PTHR11076">
    <property type="entry name" value="DNA REPAIR POLYMERASE UMUC / TRANSFERASE FAMILY MEMBER"/>
    <property type="match status" value="1"/>
</dbReference>
<dbReference type="OrthoDB" id="9808813at2"/>
<accession>A0A557QJI6</accession>
<evidence type="ECO:0000256" key="5">
    <source>
        <dbReference type="ARBA" id="ARBA00023236"/>
    </source>
</evidence>
<keyword evidence="4" id="KW-0234">DNA repair</keyword>
<dbReference type="GO" id="GO:0003887">
    <property type="term" value="F:DNA-directed DNA polymerase activity"/>
    <property type="evidence" value="ECO:0007669"/>
    <property type="project" value="TreeGrafter"/>
</dbReference>
<dbReference type="InterPro" id="IPR043128">
    <property type="entry name" value="Rev_trsase/Diguanyl_cyclase"/>
</dbReference>
<dbReference type="CDD" id="cd01700">
    <property type="entry name" value="PolY_Pol_V_umuC"/>
    <property type="match status" value="1"/>
</dbReference>
<evidence type="ECO:0000256" key="1">
    <source>
        <dbReference type="ARBA" id="ARBA00010945"/>
    </source>
</evidence>
<dbReference type="Pfam" id="PF00817">
    <property type="entry name" value="IMS"/>
    <property type="match status" value="1"/>
</dbReference>
<dbReference type="Pfam" id="PF11799">
    <property type="entry name" value="IMS_C"/>
    <property type="match status" value="1"/>
</dbReference>
<evidence type="ECO:0000313" key="7">
    <source>
        <dbReference type="EMBL" id="TVO53072.1"/>
    </source>
</evidence>
<dbReference type="RefSeq" id="WP_144310323.1">
    <property type="nucleotide sequence ID" value="NZ_VMNK01000015.1"/>
</dbReference>
<dbReference type="Proteomes" id="UP000319502">
    <property type="component" value="Unassembled WGS sequence"/>
</dbReference>
<organism evidence="7 8">
    <name type="scientific">Denitromonas halophila</name>
    <dbReference type="NCBI Taxonomy" id="1629404"/>
    <lineage>
        <taxon>Bacteria</taxon>
        <taxon>Pseudomonadati</taxon>
        <taxon>Pseudomonadota</taxon>
        <taxon>Betaproteobacteria</taxon>
        <taxon>Rhodocyclales</taxon>
        <taxon>Zoogloeaceae</taxon>
        <taxon>Denitromonas</taxon>
    </lineage>
</organism>
<dbReference type="PANTHER" id="PTHR11076:SF34">
    <property type="entry name" value="PROTEIN UMUC"/>
    <property type="match status" value="1"/>
</dbReference>
<dbReference type="Gene3D" id="3.40.1170.60">
    <property type="match status" value="1"/>
</dbReference>
<dbReference type="NCBIfam" id="NF002955">
    <property type="entry name" value="PRK03609.1"/>
    <property type="match status" value="1"/>
</dbReference>
<keyword evidence="2" id="KW-0227">DNA damage</keyword>
<dbReference type="InterPro" id="IPR001126">
    <property type="entry name" value="UmuC"/>
</dbReference>
<dbReference type="InterPro" id="IPR025188">
    <property type="entry name" value="DUF4113"/>
</dbReference>
<dbReference type="InterPro" id="IPR050116">
    <property type="entry name" value="DNA_polymerase-Y"/>
</dbReference>
<evidence type="ECO:0000256" key="3">
    <source>
        <dbReference type="ARBA" id="ARBA00023199"/>
    </source>
</evidence>
<dbReference type="AlphaFoldDB" id="A0A557QJI6"/>
<evidence type="ECO:0000259" key="6">
    <source>
        <dbReference type="PROSITE" id="PS50173"/>
    </source>
</evidence>
<dbReference type="Gene3D" id="3.30.70.270">
    <property type="match status" value="1"/>
</dbReference>
<dbReference type="GO" id="GO:0005829">
    <property type="term" value="C:cytosol"/>
    <property type="evidence" value="ECO:0007669"/>
    <property type="project" value="TreeGrafter"/>
</dbReference>
<name>A0A557QJI6_9RHOO</name>
<sequence length="429" mass="47546">MNATPQFALVDVNNFYVSCERVFQPALAHTPIVVLSNNDGCAVARSNEVKALGVKMGVPWFKMKDLAEKHDIRAFSSNYTLYGDMSNRVALVLRDFSPEIEIYSIDEAFLRIETVAHLYGGALAMGEQIRHRVKQWTGLPVCVGVAPTKTLAKLANYMAKKRAEFNGVCDLHALSRPERLGYMADIDAGEVWGVGPRLAPRLKEMGIQSVLDLRNASPKTLRSHFGVVMERVCSELRGIACLELEQVAPSKQQIMSSRSFGHSVEALEDLREAVATYVDRAAEKLREQGSVCAAVHVFVQCNRFRPEEPQNNTGTTVALVAPSDDTLALTAAALHGLRSIYRPGFRYKKTGIMLTLLSDKGVQQGSLFDAPVEHARSAAVMSAMDQVNRLYGRGMLRTGASGTQQRWSMRSENRSPRFTTRWDELPVVR</sequence>
<evidence type="ECO:0000256" key="4">
    <source>
        <dbReference type="ARBA" id="ARBA00023204"/>
    </source>
</evidence>
<dbReference type="InterPro" id="IPR017961">
    <property type="entry name" value="DNA_pol_Y-fam_little_finger"/>
</dbReference>
<comment type="caution">
    <text evidence="7">The sequence shown here is derived from an EMBL/GenBank/DDBJ whole genome shotgun (WGS) entry which is preliminary data.</text>
</comment>
<keyword evidence="5" id="KW-0742">SOS response</keyword>
<evidence type="ECO:0000256" key="2">
    <source>
        <dbReference type="ARBA" id="ARBA00022763"/>
    </source>
</evidence>
<comment type="similarity">
    <text evidence="1">Belongs to the DNA polymerase type-Y family.</text>
</comment>
<dbReference type="PROSITE" id="PS50173">
    <property type="entry name" value="UMUC"/>
    <property type="match status" value="1"/>
</dbReference>
<dbReference type="InterPro" id="IPR043502">
    <property type="entry name" value="DNA/RNA_pol_sf"/>
</dbReference>
<dbReference type="GO" id="GO:0003684">
    <property type="term" value="F:damaged DNA binding"/>
    <property type="evidence" value="ECO:0007669"/>
    <property type="project" value="InterPro"/>
</dbReference>
<protein>
    <submittedName>
        <fullName evidence="7">Y-family DNA polymerase</fullName>
    </submittedName>
</protein>
<dbReference type="Gene3D" id="1.10.150.20">
    <property type="entry name" value="5' to 3' exonuclease, C-terminal subdomain"/>
    <property type="match status" value="1"/>
</dbReference>
<feature type="domain" description="UmuC" evidence="6">
    <location>
        <begin position="7"/>
        <end position="195"/>
    </location>
</feature>
<dbReference type="GO" id="GO:0042276">
    <property type="term" value="P:error-prone translesion synthesis"/>
    <property type="evidence" value="ECO:0007669"/>
    <property type="project" value="TreeGrafter"/>
</dbReference>
<dbReference type="GO" id="GO:0009432">
    <property type="term" value="P:SOS response"/>
    <property type="evidence" value="ECO:0007669"/>
    <property type="project" value="UniProtKB-KW"/>
</dbReference>
<keyword evidence="8" id="KW-1185">Reference proteome</keyword>
<dbReference type="GO" id="GO:0006281">
    <property type="term" value="P:DNA repair"/>
    <property type="evidence" value="ECO:0007669"/>
    <property type="project" value="UniProtKB-KW"/>
</dbReference>
<dbReference type="EMBL" id="VMNK01000015">
    <property type="protein sequence ID" value="TVO53072.1"/>
    <property type="molecule type" value="Genomic_DNA"/>
</dbReference>
<dbReference type="SUPFAM" id="SSF56672">
    <property type="entry name" value="DNA/RNA polymerases"/>
    <property type="match status" value="1"/>
</dbReference>
<evidence type="ECO:0000313" key="8">
    <source>
        <dbReference type="Proteomes" id="UP000319502"/>
    </source>
</evidence>
<gene>
    <name evidence="7" type="ORF">FHP91_14800</name>
</gene>
<dbReference type="Pfam" id="PF13438">
    <property type="entry name" value="DUF4113"/>
    <property type="match status" value="1"/>
</dbReference>